<dbReference type="Gene3D" id="6.10.140.1330">
    <property type="match status" value="1"/>
</dbReference>
<dbReference type="NCBIfam" id="TIGR00831">
    <property type="entry name" value="a_cpa1"/>
    <property type="match status" value="1"/>
</dbReference>
<dbReference type="GO" id="GO:0015386">
    <property type="term" value="F:potassium:proton antiporter activity"/>
    <property type="evidence" value="ECO:0007669"/>
    <property type="project" value="TreeGrafter"/>
</dbReference>
<evidence type="ECO:0000256" key="1">
    <source>
        <dbReference type="ARBA" id="ARBA00004651"/>
    </source>
</evidence>
<comment type="similarity">
    <text evidence="2 12">Belongs to the monovalent cation:proton antiporter 1 (CPA1) transporter (TC 2.A.36) family.</text>
</comment>
<gene>
    <name evidence="15" type="ORF">J0M35_12940</name>
</gene>
<feature type="region of interest" description="Disordered" evidence="13">
    <location>
        <begin position="520"/>
        <end position="542"/>
    </location>
</feature>
<evidence type="ECO:0000256" key="2">
    <source>
        <dbReference type="ARBA" id="ARBA00007367"/>
    </source>
</evidence>
<keyword evidence="9 12" id="KW-0406">Ion transport</keyword>
<evidence type="ECO:0000256" key="12">
    <source>
        <dbReference type="RuleBase" id="RU366002"/>
    </source>
</evidence>
<evidence type="ECO:0000256" key="9">
    <source>
        <dbReference type="ARBA" id="ARBA00023065"/>
    </source>
</evidence>
<evidence type="ECO:0000256" key="4">
    <source>
        <dbReference type="ARBA" id="ARBA00022449"/>
    </source>
</evidence>
<keyword evidence="11 12" id="KW-0739">Sodium transport</keyword>
<proteinExistence type="inferred from homology"/>
<dbReference type="EMBL" id="JAFLCK010000018">
    <property type="protein sequence ID" value="MBN8661266.1"/>
    <property type="molecule type" value="Genomic_DNA"/>
</dbReference>
<keyword evidence="10 12" id="KW-0472">Membrane</keyword>
<feature type="transmembrane region" description="Helical" evidence="12">
    <location>
        <begin position="301"/>
        <end position="325"/>
    </location>
</feature>
<dbReference type="Proteomes" id="UP000664277">
    <property type="component" value="Unassembled WGS sequence"/>
</dbReference>
<keyword evidence="7 12" id="KW-1133">Transmembrane helix</keyword>
<feature type="transmembrane region" description="Helical" evidence="12">
    <location>
        <begin position="57"/>
        <end position="74"/>
    </location>
</feature>
<comment type="function">
    <text evidence="12">Na(+)/H(+) antiporter that extrudes sodium in exchange for external protons.</text>
</comment>
<evidence type="ECO:0000256" key="13">
    <source>
        <dbReference type="SAM" id="MobiDB-lite"/>
    </source>
</evidence>
<keyword evidence="5 12" id="KW-1003">Cell membrane</keyword>
<feature type="transmembrane region" description="Helical" evidence="12">
    <location>
        <begin position="115"/>
        <end position="135"/>
    </location>
</feature>
<feature type="transmembrane region" description="Helical" evidence="12">
    <location>
        <begin position="31"/>
        <end position="51"/>
    </location>
</feature>
<protein>
    <submittedName>
        <fullName evidence="15">Na+/H+ antiporter</fullName>
    </submittedName>
</protein>
<feature type="transmembrane region" description="Helical" evidence="12">
    <location>
        <begin position="237"/>
        <end position="257"/>
    </location>
</feature>
<dbReference type="GO" id="GO:0098719">
    <property type="term" value="P:sodium ion import across plasma membrane"/>
    <property type="evidence" value="ECO:0007669"/>
    <property type="project" value="TreeGrafter"/>
</dbReference>
<dbReference type="InterPro" id="IPR018422">
    <property type="entry name" value="Cation/H_exchanger_CPA1"/>
</dbReference>
<feature type="domain" description="Cation/H+ exchanger transmembrane" evidence="14">
    <location>
        <begin position="16"/>
        <end position="389"/>
    </location>
</feature>
<feature type="transmembrane region" description="Helical" evidence="12">
    <location>
        <begin position="86"/>
        <end position="109"/>
    </location>
</feature>
<name>A0A8J7TMQ5_9BACT</name>
<dbReference type="PANTHER" id="PTHR10110">
    <property type="entry name" value="SODIUM/HYDROGEN EXCHANGER"/>
    <property type="match status" value="1"/>
</dbReference>
<evidence type="ECO:0000256" key="7">
    <source>
        <dbReference type="ARBA" id="ARBA00022989"/>
    </source>
</evidence>
<feature type="transmembrane region" description="Helical" evidence="12">
    <location>
        <begin position="337"/>
        <end position="355"/>
    </location>
</feature>
<evidence type="ECO:0000259" key="14">
    <source>
        <dbReference type="Pfam" id="PF00999"/>
    </source>
</evidence>
<evidence type="ECO:0000256" key="11">
    <source>
        <dbReference type="ARBA" id="ARBA00023201"/>
    </source>
</evidence>
<keyword evidence="4 12" id="KW-0050">Antiport</keyword>
<comment type="caution">
    <text evidence="15">The sequence shown here is derived from an EMBL/GenBank/DDBJ whole genome shotgun (WGS) entry which is preliminary data.</text>
</comment>
<dbReference type="GO" id="GO:0015385">
    <property type="term" value="F:sodium:proton antiporter activity"/>
    <property type="evidence" value="ECO:0007669"/>
    <property type="project" value="InterPro"/>
</dbReference>
<dbReference type="InterPro" id="IPR004705">
    <property type="entry name" value="Cation/H_exchanger_CPA1_bac"/>
</dbReference>
<evidence type="ECO:0000256" key="10">
    <source>
        <dbReference type="ARBA" id="ARBA00023136"/>
    </source>
</evidence>
<evidence type="ECO:0000256" key="5">
    <source>
        <dbReference type="ARBA" id="ARBA00022475"/>
    </source>
</evidence>
<evidence type="ECO:0000313" key="16">
    <source>
        <dbReference type="Proteomes" id="UP000664277"/>
    </source>
</evidence>
<organism evidence="15 16">
    <name type="scientific">Candidatus Obscuribacter phosphatis</name>
    <dbReference type="NCBI Taxonomy" id="1906157"/>
    <lineage>
        <taxon>Bacteria</taxon>
        <taxon>Bacillati</taxon>
        <taxon>Candidatus Melainabacteria</taxon>
        <taxon>Candidatus Obscuribacterales</taxon>
        <taxon>Candidatus Obscuribacteraceae</taxon>
        <taxon>Candidatus Obscuribacter</taxon>
    </lineage>
</organism>
<evidence type="ECO:0000313" key="15">
    <source>
        <dbReference type="EMBL" id="MBN8661266.1"/>
    </source>
</evidence>
<feature type="transmembrane region" description="Helical" evidence="12">
    <location>
        <begin position="185"/>
        <end position="202"/>
    </location>
</feature>
<feature type="transmembrane region" description="Helical" evidence="12">
    <location>
        <begin position="367"/>
        <end position="388"/>
    </location>
</feature>
<feature type="transmembrane region" description="Helical" evidence="12">
    <location>
        <begin position="269"/>
        <end position="289"/>
    </location>
</feature>
<sequence>MHESFHLDIFIVLLMVTASVAMTVKWVRLPYSIALVIVGLIIGVFHLLPTVEMTPELILLIFLPAVLFEASWNIDLRELKEAWKPVTVLATLGVVINMLLVAWFMYTFAGVPVGAAYLFGAMVAATDPISVLALFRKLGMNRHLTMLLEGESLFNDGTAVVAFKLVLAIVLSGSAFAPVQTVGEFFLVVLGGAGIGAALGYAASRITKIFDDHLLEITLTTILAYSSYLLAEQMHVSAVLSVVSAGIVMGNFGSRTGMSPLTRMAVNSFWEYTAFLVNSLIFLLIGLQVKFDLLQKYGLQIGVGIAAILVARAVVVYGLCPFLSTPRHKIPWRWRHLLFWGALRGSLCMALALSIPDGYAYKEMITITTFGVVLFTLLLPGLTIEPLVKLMKMAVSDPKQVQYKELKAQLIAKKRALAYLDGQSRTGAISAVLFEKLHGQIESARDDIKRKIEDLHLEDASIKLLEESETTRRLQELEKDCLRGLVKEGLISEGSLHKLQTEIDALWTGNDDEVIAEAENGDAVTAAESPKPSSGEFESGKA</sequence>
<dbReference type="PANTHER" id="PTHR10110:SF195">
    <property type="entry name" value="NA(+)_H(+) ANTIPORTER NHAS2"/>
    <property type="match status" value="1"/>
</dbReference>
<dbReference type="GO" id="GO:0005886">
    <property type="term" value="C:plasma membrane"/>
    <property type="evidence" value="ECO:0007669"/>
    <property type="project" value="UniProtKB-SubCell"/>
</dbReference>
<reference evidence="15" key="1">
    <citation type="submission" date="2021-02" db="EMBL/GenBank/DDBJ databases">
        <title>Genome-Resolved Metagenomics of a Microbial Community Performing Photosynthetic Biological Nutrient Removal.</title>
        <authorList>
            <person name="Mcdaniel E.A."/>
        </authorList>
    </citation>
    <scope>NUCLEOTIDE SEQUENCE</scope>
    <source>
        <strain evidence="15">UWPOB_OBS1</strain>
    </source>
</reference>
<comment type="subcellular location">
    <subcellularLocation>
        <location evidence="1 12">Cell membrane</location>
        <topology evidence="1 12">Multi-pass membrane protein</topology>
    </subcellularLocation>
</comment>
<dbReference type="Pfam" id="PF00999">
    <property type="entry name" value="Na_H_Exchanger"/>
    <property type="match status" value="1"/>
</dbReference>
<keyword evidence="6 12" id="KW-0812">Transmembrane</keyword>
<dbReference type="InterPro" id="IPR006153">
    <property type="entry name" value="Cation/H_exchanger_TM"/>
</dbReference>
<keyword evidence="3 12" id="KW-0813">Transport</keyword>
<feature type="transmembrane region" description="Helical" evidence="12">
    <location>
        <begin position="6"/>
        <end position="24"/>
    </location>
</feature>
<evidence type="ECO:0000256" key="8">
    <source>
        <dbReference type="ARBA" id="ARBA00023053"/>
    </source>
</evidence>
<evidence type="ECO:0000256" key="6">
    <source>
        <dbReference type="ARBA" id="ARBA00022692"/>
    </source>
</evidence>
<keyword evidence="8 12" id="KW-0915">Sodium</keyword>
<accession>A0A8J7TMQ5</accession>
<dbReference type="GO" id="GO:0051453">
    <property type="term" value="P:regulation of intracellular pH"/>
    <property type="evidence" value="ECO:0007669"/>
    <property type="project" value="TreeGrafter"/>
</dbReference>
<dbReference type="AlphaFoldDB" id="A0A8J7TMQ5"/>
<evidence type="ECO:0000256" key="3">
    <source>
        <dbReference type="ARBA" id="ARBA00022448"/>
    </source>
</evidence>